<dbReference type="KEGG" id="lsd:EMK97_15845"/>
<dbReference type="Proteomes" id="UP000290244">
    <property type="component" value="Chromosome"/>
</dbReference>
<dbReference type="Pfam" id="PF04246">
    <property type="entry name" value="RseC_MucC"/>
    <property type="match status" value="1"/>
</dbReference>
<dbReference type="PIRSF" id="PIRSF004923">
    <property type="entry name" value="RseC"/>
    <property type="match status" value="1"/>
</dbReference>
<feature type="transmembrane region" description="Helical" evidence="1">
    <location>
        <begin position="82"/>
        <end position="101"/>
    </location>
</feature>
<accession>A0A4P6P6F1</accession>
<sequence length="151" mass="16391">MTEEIAHVVALEGDSVILESQIKSTCSGCSQVDSCANGQVAKALPSKKLTFKVKRNEIDVKVGDCVVLGITEGDMLLSAAQVYLMPLLGLLTFSAIGQWLVEINVLEHELIALAVGVLGGYLGYRLAKYRQSYSKKARALQPKILRVLPHH</sequence>
<evidence type="ECO:0000313" key="2">
    <source>
        <dbReference type="EMBL" id="QBG37093.1"/>
    </source>
</evidence>
<evidence type="ECO:0000313" key="3">
    <source>
        <dbReference type="Proteomes" id="UP000290244"/>
    </source>
</evidence>
<keyword evidence="3" id="KW-1185">Reference proteome</keyword>
<protein>
    <submittedName>
        <fullName evidence="2">Transcriptional regulator</fullName>
    </submittedName>
</protein>
<keyword evidence="1" id="KW-0472">Membrane</keyword>
<gene>
    <name evidence="2" type="ORF">EMK97_15845</name>
</gene>
<proteinExistence type="predicted"/>
<dbReference type="InterPro" id="IPR007359">
    <property type="entry name" value="SigmaE_reg_RseC_MucC"/>
</dbReference>
<dbReference type="EMBL" id="CP034759">
    <property type="protein sequence ID" value="QBG37093.1"/>
    <property type="molecule type" value="Genomic_DNA"/>
</dbReference>
<dbReference type="InterPro" id="IPR026268">
    <property type="entry name" value="RseC"/>
</dbReference>
<dbReference type="PANTHER" id="PTHR35867">
    <property type="entry name" value="PROTEIN RSEC"/>
    <property type="match status" value="1"/>
</dbReference>
<keyword evidence="1" id="KW-1133">Transmembrane helix</keyword>
<reference evidence="2 3" key="1">
    <citation type="submission" date="2018-12" db="EMBL/GenBank/DDBJ databases">
        <title>Complete genome of Litorilituus sediminis.</title>
        <authorList>
            <person name="Liu A."/>
            <person name="Rong J."/>
        </authorList>
    </citation>
    <scope>NUCLEOTIDE SEQUENCE [LARGE SCALE GENOMIC DNA]</scope>
    <source>
        <strain evidence="2 3">JCM 17549</strain>
    </source>
</reference>
<evidence type="ECO:0000256" key="1">
    <source>
        <dbReference type="SAM" id="Phobius"/>
    </source>
</evidence>
<dbReference type="RefSeq" id="WP_130603762.1">
    <property type="nucleotide sequence ID" value="NZ_CP034759.1"/>
</dbReference>
<dbReference type="OrthoDB" id="9795854at2"/>
<dbReference type="PANTHER" id="PTHR35867:SF1">
    <property type="entry name" value="PROTEIN RSEC"/>
    <property type="match status" value="1"/>
</dbReference>
<feature type="transmembrane region" description="Helical" evidence="1">
    <location>
        <begin position="107"/>
        <end position="127"/>
    </location>
</feature>
<keyword evidence="1" id="KW-0812">Transmembrane</keyword>
<dbReference type="AlphaFoldDB" id="A0A4P6P6F1"/>
<name>A0A4P6P6F1_9GAMM</name>
<organism evidence="2 3">
    <name type="scientific">Litorilituus sediminis</name>
    <dbReference type="NCBI Taxonomy" id="718192"/>
    <lineage>
        <taxon>Bacteria</taxon>
        <taxon>Pseudomonadati</taxon>
        <taxon>Pseudomonadota</taxon>
        <taxon>Gammaproteobacteria</taxon>
        <taxon>Alteromonadales</taxon>
        <taxon>Colwelliaceae</taxon>
        <taxon>Litorilituus</taxon>
    </lineage>
</organism>